<dbReference type="EMBL" id="BNGU01000036">
    <property type="protein sequence ID" value="GHM59810.1"/>
    <property type="molecule type" value="Genomic_DNA"/>
</dbReference>
<keyword evidence="3" id="KW-1185">Reference proteome</keyword>
<keyword evidence="1" id="KW-0812">Transmembrane</keyword>
<evidence type="ECO:0000313" key="3">
    <source>
        <dbReference type="Proteomes" id="UP000637906"/>
    </source>
</evidence>
<gene>
    <name evidence="2" type="ORF">sL5_08030</name>
</gene>
<proteinExistence type="predicted"/>
<feature type="transmembrane region" description="Helical" evidence="1">
    <location>
        <begin position="42"/>
        <end position="61"/>
    </location>
</feature>
<sequence>MVNNQNNISQSLRNYLFNAFKPFKIASHWYCGSNDTTAGKDARVICSLSTLLMVASGILLYEHHVFKDDVGNNNSPLAIGFAITFSFGLPGYIITPIVGHKCCGTFDTNYHTIITDIEQPIQHELNNNNQLHSYKETAV</sequence>
<feature type="transmembrane region" description="Helical" evidence="1">
    <location>
        <begin position="73"/>
        <end position="93"/>
    </location>
</feature>
<name>A0A8J3MPD6_9RICK</name>
<reference evidence="2 3" key="1">
    <citation type="journal article" date="2021" name="Microb. Ecol.">
        <title>Candidatus Mesenet longicola: Novel Endosymbionts of Brontispa longissima that Induce Cytoplasmic Incompatibility.</title>
        <authorList>
            <person name="Takano S."/>
            <person name="Gotoh Y."/>
            <person name="Hayashi T."/>
        </authorList>
    </citation>
    <scope>NUCLEOTIDE SEQUENCE [LARGE SCALE GENOMIC DNA]</scope>
    <source>
        <strain evidence="2">L5</strain>
    </source>
</reference>
<comment type="caution">
    <text evidence="2">The sequence shown here is derived from an EMBL/GenBank/DDBJ whole genome shotgun (WGS) entry which is preliminary data.</text>
</comment>
<keyword evidence="1" id="KW-0472">Membrane</keyword>
<accession>A0A8J3MPD6</accession>
<dbReference type="AlphaFoldDB" id="A0A8J3MPD6"/>
<keyword evidence="1" id="KW-1133">Transmembrane helix</keyword>
<evidence type="ECO:0000313" key="2">
    <source>
        <dbReference type="EMBL" id="GHM59810.1"/>
    </source>
</evidence>
<organism evidence="2 3">
    <name type="scientific">Candidatus Mesenet longicola</name>
    <dbReference type="NCBI Taxonomy" id="1892558"/>
    <lineage>
        <taxon>Bacteria</taxon>
        <taxon>Pseudomonadati</taxon>
        <taxon>Pseudomonadota</taxon>
        <taxon>Alphaproteobacteria</taxon>
        <taxon>Rickettsiales</taxon>
        <taxon>Anaplasmataceae</taxon>
        <taxon>Candidatus Mesenet</taxon>
    </lineage>
</organism>
<protein>
    <submittedName>
        <fullName evidence="2">Uncharacterized protein</fullName>
    </submittedName>
</protein>
<evidence type="ECO:0000256" key="1">
    <source>
        <dbReference type="SAM" id="Phobius"/>
    </source>
</evidence>
<dbReference type="Proteomes" id="UP000637906">
    <property type="component" value="Unassembled WGS sequence"/>
</dbReference>